<keyword evidence="4 6" id="KW-0694">RNA-binding</keyword>
<dbReference type="KEGG" id="paca:ID47_08495"/>
<evidence type="ECO:0000256" key="3">
    <source>
        <dbReference type="ARBA" id="ARBA00023274"/>
    </source>
</evidence>
<dbReference type="Gene3D" id="3.90.930.12">
    <property type="entry name" value="Ribosomal protein L6, alpha-beta domain"/>
    <property type="match status" value="2"/>
</dbReference>
<comment type="function">
    <text evidence="4 6">This protein binds to the 23S rRNA, and is important in its secondary structure. It is located near the subunit interface in the base of the L7/L12 stalk, and near the tRNA binding site of the peptidyltransferase center.</text>
</comment>
<dbReference type="FunFam" id="3.90.930.12:FF:000001">
    <property type="entry name" value="50S ribosomal protein L6"/>
    <property type="match status" value="1"/>
</dbReference>
<evidence type="ECO:0000256" key="2">
    <source>
        <dbReference type="ARBA" id="ARBA00022980"/>
    </source>
</evidence>
<evidence type="ECO:0000313" key="8">
    <source>
        <dbReference type="EMBL" id="AIK96752.1"/>
    </source>
</evidence>
<evidence type="ECO:0000313" key="9">
    <source>
        <dbReference type="Proteomes" id="UP000028926"/>
    </source>
</evidence>
<sequence length="177" mass="19175">MSRVGKTPIKLPAGVNVAIANNTVEVSGKLGKLSMKYLDVVTVTNQDGVVQVQPANDSKTARINWGTVQRRVANMVSDVTNGVDVNLELIGVGYRANVQGNKVNLQLGFSHDIVYDLPAGITAKSDKPTSLTISGFDRQLVGQVAAEIRAYRRPEPYKGKGIIRNGEFVLRKEGKKK</sequence>
<evidence type="ECO:0000256" key="5">
    <source>
        <dbReference type="RuleBase" id="RU003869"/>
    </source>
</evidence>
<dbReference type="GO" id="GO:0019843">
    <property type="term" value="F:rRNA binding"/>
    <property type="evidence" value="ECO:0007669"/>
    <property type="project" value="UniProtKB-UniRule"/>
</dbReference>
<dbReference type="GO" id="GO:0022625">
    <property type="term" value="C:cytosolic large ribosomal subunit"/>
    <property type="evidence" value="ECO:0007669"/>
    <property type="project" value="UniProtKB-UniRule"/>
</dbReference>
<evidence type="ECO:0000256" key="1">
    <source>
        <dbReference type="ARBA" id="ARBA00009356"/>
    </source>
</evidence>
<dbReference type="RefSeq" id="WP_038465424.1">
    <property type="nucleotide sequence ID" value="NZ_CP008941.1"/>
</dbReference>
<dbReference type="NCBIfam" id="TIGR03654">
    <property type="entry name" value="L6_bact"/>
    <property type="match status" value="1"/>
</dbReference>
<dbReference type="HAMAP" id="MF_01365_B">
    <property type="entry name" value="Ribosomal_uL6_B"/>
    <property type="match status" value="1"/>
</dbReference>
<dbReference type="AlphaFoldDB" id="A0A077AU81"/>
<dbReference type="STRING" id="91604.ID47_08495"/>
<reference evidence="8 9" key="1">
    <citation type="submission" date="2014-07" db="EMBL/GenBank/DDBJ databases">
        <title>Comparative genomic insights into amoeba endosymbionts belonging to the families of Holosporaceae and Candidatus Midichloriaceae within Rickettsiales.</title>
        <authorList>
            <person name="Wang Z."/>
            <person name="Wu M."/>
        </authorList>
    </citation>
    <scope>NUCLEOTIDE SEQUENCE [LARGE SCALE GENOMIC DNA]</scope>
    <source>
        <strain evidence="8">PRA3</strain>
    </source>
</reference>
<dbReference type="EMBL" id="CP008941">
    <property type="protein sequence ID" value="AIK96752.1"/>
    <property type="molecule type" value="Genomic_DNA"/>
</dbReference>
<dbReference type="PANTHER" id="PTHR11655:SF14">
    <property type="entry name" value="LARGE RIBOSOMAL SUBUNIT PROTEIN UL6M"/>
    <property type="match status" value="1"/>
</dbReference>
<evidence type="ECO:0000256" key="4">
    <source>
        <dbReference type="HAMAP-Rule" id="MF_01365"/>
    </source>
</evidence>
<evidence type="ECO:0000256" key="6">
    <source>
        <dbReference type="RuleBase" id="RU003870"/>
    </source>
</evidence>
<name>A0A077AU81_9PROT</name>
<dbReference type="SUPFAM" id="SSF56053">
    <property type="entry name" value="Ribosomal protein L6"/>
    <property type="match status" value="2"/>
</dbReference>
<dbReference type="OrthoDB" id="9805007at2"/>
<dbReference type="Proteomes" id="UP000028926">
    <property type="component" value="Chromosome"/>
</dbReference>
<dbReference type="InterPro" id="IPR000702">
    <property type="entry name" value="Ribosomal_uL6-like"/>
</dbReference>
<proteinExistence type="inferred from homology"/>
<comment type="subunit">
    <text evidence="4">Part of the 50S ribosomal subunit.</text>
</comment>
<dbReference type="InterPro" id="IPR002358">
    <property type="entry name" value="Ribosomal_uL6_CS"/>
</dbReference>
<keyword evidence="4 6" id="KW-0699">rRNA-binding</keyword>
<dbReference type="GO" id="GO:0003735">
    <property type="term" value="F:structural constituent of ribosome"/>
    <property type="evidence" value="ECO:0007669"/>
    <property type="project" value="UniProtKB-UniRule"/>
</dbReference>
<dbReference type="PRINTS" id="PR00059">
    <property type="entry name" value="RIBOSOMALL6"/>
</dbReference>
<dbReference type="PANTHER" id="PTHR11655">
    <property type="entry name" value="60S/50S RIBOSOMAL PROTEIN L6/L9"/>
    <property type="match status" value="1"/>
</dbReference>
<organism evidence="8 9">
    <name type="scientific">Candidatus Odyssella acanthamoebae</name>
    <dbReference type="NCBI Taxonomy" id="91604"/>
    <lineage>
        <taxon>Bacteria</taxon>
        <taxon>Pseudomonadati</taxon>
        <taxon>Pseudomonadota</taxon>
        <taxon>Alphaproteobacteria</taxon>
        <taxon>Holosporales</taxon>
        <taxon>Candidatus Paracaedibacteraceae</taxon>
        <taxon>Candidatus Odyssella</taxon>
    </lineage>
</organism>
<comment type="similarity">
    <text evidence="1 4 5">Belongs to the universal ribosomal protein uL6 family.</text>
</comment>
<feature type="domain" description="Large ribosomal subunit protein uL6 alpha-beta" evidence="7">
    <location>
        <begin position="12"/>
        <end position="82"/>
    </location>
</feature>
<feature type="domain" description="Large ribosomal subunit protein uL6 alpha-beta" evidence="7">
    <location>
        <begin position="90"/>
        <end position="162"/>
    </location>
</feature>
<keyword evidence="2 4" id="KW-0689">Ribosomal protein</keyword>
<keyword evidence="3 4" id="KW-0687">Ribonucleoprotein</keyword>
<dbReference type="HOGENOM" id="CLU_065464_1_0_5"/>
<gene>
    <name evidence="4" type="primary">rplF</name>
    <name evidence="8" type="ORF">ID47_08495</name>
</gene>
<dbReference type="eggNOG" id="COG0097">
    <property type="taxonomic scope" value="Bacteria"/>
</dbReference>
<protein>
    <recommendedName>
        <fullName evidence="4">Large ribosomal subunit protein uL6</fullName>
    </recommendedName>
</protein>
<dbReference type="InterPro" id="IPR036789">
    <property type="entry name" value="Ribosomal_uL6-like_a/b-dom_sf"/>
</dbReference>
<dbReference type="Pfam" id="PF00347">
    <property type="entry name" value="Ribosomal_L6"/>
    <property type="match status" value="2"/>
</dbReference>
<dbReference type="InterPro" id="IPR019906">
    <property type="entry name" value="Ribosomal_uL6_bac-type"/>
</dbReference>
<accession>A0A077AU81</accession>
<dbReference type="GO" id="GO:0002181">
    <property type="term" value="P:cytoplasmic translation"/>
    <property type="evidence" value="ECO:0007669"/>
    <property type="project" value="TreeGrafter"/>
</dbReference>
<dbReference type="PROSITE" id="PS00525">
    <property type="entry name" value="RIBOSOMAL_L6_1"/>
    <property type="match status" value="1"/>
</dbReference>
<dbReference type="InterPro" id="IPR020040">
    <property type="entry name" value="Ribosomal_uL6_a/b-dom"/>
</dbReference>
<keyword evidence="9" id="KW-1185">Reference proteome</keyword>
<evidence type="ECO:0000259" key="7">
    <source>
        <dbReference type="Pfam" id="PF00347"/>
    </source>
</evidence>
<dbReference type="PIRSF" id="PIRSF002162">
    <property type="entry name" value="Ribosomal_L6"/>
    <property type="match status" value="1"/>
</dbReference>